<dbReference type="EMBL" id="GGEC01004298">
    <property type="protein sequence ID" value="MBW84781.1"/>
    <property type="molecule type" value="Transcribed_RNA"/>
</dbReference>
<keyword evidence="1" id="KW-0732">Signal</keyword>
<feature type="signal peptide" evidence="1">
    <location>
        <begin position="1"/>
        <end position="21"/>
    </location>
</feature>
<evidence type="ECO:0000313" key="2">
    <source>
        <dbReference type="EMBL" id="MBW84781.1"/>
    </source>
</evidence>
<dbReference type="AlphaFoldDB" id="A0A2P2IU71"/>
<accession>A0A2P2IU71</accession>
<name>A0A2P2IU71_RHIMU</name>
<sequence length="90" mass="9885">MSHFNAIGYVCLIFILTKSQALYNLDNEAAKNGLCLSSHSPTALSVDKADDLKFAITILPESSTCSTIFFICKPCSQYLNPLFVCFKPLS</sequence>
<proteinExistence type="predicted"/>
<evidence type="ECO:0000256" key="1">
    <source>
        <dbReference type="SAM" id="SignalP"/>
    </source>
</evidence>
<reference evidence="2" key="1">
    <citation type="submission" date="2018-02" db="EMBL/GenBank/DDBJ databases">
        <title>Rhizophora mucronata_Transcriptome.</title>
        <authorList>
            <person name="Meera S.P."/>
            <person name="Sreeshan A."/>
            <person name="Augustine A."/>
        </authorList>
    </citation>
    <scope>NUCLEOTIDE SEQUENCE</scope>
    <source>
        <tissue evidence="2">Leaf</tissue>
    </source>
</reference>
<feature type="chain" id="PRO_5015115844" evidence="1">
    <location>
        <begin position="22"/>
        <end position="90"/>
    </location>
</feature>
<organism evidence="2">
    <name type="scientific">Rhizophora mucronata</name>
    <name type="common">Asiatic mangrove</name>
    <dbReference type="NCBI Taxonomy" id="61149"/>
    <lineage>
        <taxon>Eukaryota</taxon>
        <taxon>Viridiplantae</taxon>
        <taxon>Streptophyta</taxon>
        <taxon>Embryophyta</taxon>
        <taxon>Tracheophyta</taxon>
        <taxon>Spermatophyta</taxon>
        <taxon>Magnoliopsida</taxon>
        <taxon>eudicotyledons</taxon>
        <taxon>Gunneridae</taxon>
        <taxon>Pentapetalae</taxon>
        <taxon>rosids</taxon>
        <taxon>fabids</taxon>
        <taxon>Malpighiales</taxon>
        <taxon>Rhizophoraceae</taxon>
        <taxon>Rhizophora</taxon>
    </lineage>
</organism>
<protein>
    <submittedName>
        <fullName evidence="2">Uncharacterized protein</fullName>
    </submittedName>
</protein>